<dbReference type="PANTHER" id="PTHR46787:SF1">
    <property type="entry name" value="MOLECULAR CHAPERONE MKKS"/>
    <property type="match status" value="1"/>
</dbReference>
<dbReference type="InterPro" id="IPR028790">
    <property type="entry name" value="MKKS"/>
</dbReference>
<dbReference type="PANTHER" id="PTHR46787">
    <property type="entry name" value="SYNDROMES PUTATIVE CHAPERONIN-RELATED"/>
    <property type="match status" value="1"/>
</dbReference>
<dbReference type="AlphaFoldDB" id="A0AAV2H302"/>
<dbReference type="InterPro" id="IPR027410">
    <property type="entry name" value="TCP-1-like_intermed_sf"/>
</dbReference>
<dbReference type="SUPFAM" id="SSF52029">
    <property type="entry name" value="GroEL apical domain-like"/>
    <property type="match status" value="1"/>
</dbReference>
<sequence length="595" mass="66373">MILQMAHIEKLQMSSLVLNGASSPESQQAIDKLLKLVTSCAGPRGKFHLLRNNCGGHVTCTSSCSRLLPALSITRTEVKLIISSVQAHLKQHHDCGLFMACVSLHLIRSSVGKGIHVPTFSSLYELFVKQLCDYLASPHCTVCVTADFTDLQVLLAYVRSIILSKSFLTLNEKTCDSLCQLIVSAFVETIPEDSRKIRHSDGIQILGIDKMHVRNSRFVQGLLLEYPEMPVIQGSVPLNLKTLTMKEVDGRECNLQPDNYVKVALMTCSLSGDAEEIIDANYEVEKDVYENLDHMILNKMESMFEEFDKYDVGLVLCQKVIHPKLKGRLRTMGILFVERLGSHMIPYLQDLTGANCIRSFVVSTNFSEFFGRVQSVQHIIECDKSYIQLTQPKSSVGTLVLCELWEERLLELKSSVRSALSGLLSLSREPRLLAGGGCWQIHCSYHLNMMVLNRLHQLSKEKNCSEASIISALTTFRSSLHHWVHSLGAAQHDLAVDPLFHHCWVLPPVDDNSSDTVTCCCGLKSAPQELVSEFELISHTPPLYLKESKDTHVIDNGVSCRTILDHFTASTQALSKGVFIANLVSSIDKFIIDKN</sequence>
<dbReference type="GO" id="GO:0006457">
    <property type="term" value="P:protein folding"/>
    <property type="evidence" value="ECO:0007669"/>
    <property type="project" value="InterPro"/>
</dbReference>
<dbReference type="GO" id="GO:0005634">
    <property type="term" value="C:nucleus"/>
    <property type="evidence" value="ECO:0007669"/>
    <property type="project" value="TreeGrafter"/>
</dbReference>
<dbReference type="GO" id="GO:0005524">
    <property type="term" value="F:ATP binding"/>
    <property type="evidence" value="ECO:0007669"/>
    <property type="project" value="InterPro"/>
</dbReference>
<dbReference type="Gene3D" id="1.10.560.10">
    <property type="entry name" value="GroEL-like equatorial domain"/>
    <property type="match status" value="1"/>
</dbReference>
<dbReference type="GO" id="GO:0032502">
    <property type="term" value="P:developmental process"/>
    <property type="evidence" value="ECO:0007669"/>
    <property type="project" value="TreeGrafter"/>
</dbReference>
<proteinExistence type="predicted"/>
<dbReference type="GO" id="GO:0051131">
    <property type="term" value="P:chaperone-mediated protein complex assembly"/>
    <property type="evidence" value="ECO:0007669"/>
    <property type="project" value="TreeGrafter"/>
</dbReference>
<evidence type="ECO:0000313" key="1">
    <source>
        <dbReference type="EMBL" id="CAL1527551.1"/>
    </source>
</evidence>
<evidence type="ECO:0000313" key="2">
    <source>
        <dbReference type="Proteomes" id="UP001497497"/>
    </source>
</evidence>
<dbReference type="InterPro" id="IPR027413">
    <property type="entry name" value="GROEL-like_equatorial_sf"/>
</dbReference>
<dbReference type="GO" id="GO:0005737">
    <property type="term" value="C:cytoplasm"/>
    <property type="evidence" value="ECO:0007669"/>
    <property type="project" value="TreeGrafter"/>
</dbReference>
<dbReference type="GO" id="GO:0060271">
    <property type="term" value="P:cilium assembly"/>
    <property type="evidence" value="ECO:0007669"/>
    <property type="project" value="InterPro"/>
</dbReference>
<dbReference type="SUPFAM" id="SSF48592">
    <property type="entry name" value="GroEL equatorial domain-like"/>
    <property type="match status" value="1"/>
</dbReference>
<comment type="caution">
    <text evidence="1">The sequence shown here is derived from an EMBL/GenBank/DDBJ whole genome shotgun (WGS) entry which is preliminary data.</text>
</comment>
<gene>
    <name evidence="1" type="ORF">GSLYS_00001728001</name>
</gene>
<protein>
    <submittedName>
        <fullName evidence="1">Uncharacterized protein</fullName>
    </submittedName>
</protein>
<reference evidence="1 2" key="1">
    <citation type="submission" date="2024-04" db="EMBL/GenBank/DDBJ databases">
        <authorList>
            <consortium name="Genoscope - CEA"/>
            <person name="William W."/>
        </authorList>
    </citation>
    <scope>NUCLEOTIDE SEQUENCE [LARGE SCALE GENOMIC DNA]</scope>
</reference>
<organism evidence="1 2">
    <name type="scientific">Lymnaea stagnalis</name>
    <name type="common">Great pond snail</name>
    <name type="synonym">Helix stagnalis</name>
    <dbReference type="NCBI Taxonomy" id="6523"/>
    <lineage>
        <taxon>Eukaryota</taxon>
        <taxon>Metazoa</taxon>
        <taxon>Spiralia</taxon>
        <taxon>Lophotrochozoa</taxon>
        <taxon>Mollusca</taxon>
        <taxon>Gastropoda</taxon>
        <taxon>Heterobranchia</taxon>
        <taxon>Euthyneura</taxon>
        <taxon>Panpulmonata</taxon>
        <taxon>Hygrophila</taxon>
        <taxon>Lymnaeoidea</taxon>
        <taxon>Lymnaeidae</taxon>
        <taxon>Lymnaea</taxon>
    </lineage>
</organism>
<keyword evidence="2" id="KW-1185">Reference proteome</keyword>
<dbReference type="InterPro" id="IPR027409">
    <property type="entry name" value="GroEL-like_apical_dom_sf"/>
</dbReference>
<name>A0AAV2H302_LYMST</name>
<dbReference type="GO" id="GO:1902636">
    <property type="term" value="C:kinociliary basal body"/>
    <property type="evidence" value="ECO:0007669"/>
    <property type="project" value="TreeGrafter"/>
</dbReference>
<dbReference type="EMBL" id="CAXITT010000019">
    <property type="protein sequence ID" value="CAL1527551.1"/>
    <property type="molecule type" value="Genomic_DNA"/>
</dbReference>
<dbReference type="Gene3D" id="3.50.7.10">
    <property type="entry name" value="GroEL"/>
    <property type="match status" value="1"/>
</dbReference>
<dbReference type="Proteomes" id="UP001497497">
    <property type="component" value="Unassembled WGS sequence"/>
</dbReference>
<dbReference type="GO" id="GO:0051082">
    <property type="term" value="F:unfolded protein binding"/>
    <property type="evidence" value="ECO:0007669"/>
    <property type="project" value="InterPro"/>
</dbReference>
<dbReference type="InterPro" id="IPR002423">
    <property type="entry name" value="Cpn60/GroEL/TCP-1"/>
</dbReference>
<dbReference type="Pfam" id="PF00118">
    <property type="entry name" value="Cpn60_TCP1"/>
    <property type="match status" value="1"/>
</dbReference>
<dbReference type="Gene3D" id="3.30.260.10">
    <property type="entry name" value="TCP-1-like chaperonin intermediate domain"/>
    <property type="match status" value="1"/>
</dbReference>
<accession>A0AAV2H302</accession>